<organism evidence="3 4">
    <name type="scientific">Aquimarina atlantica</name>
    <dbReference type="NCBI Taxonomy" id="1317122"/>
    <lineage>
        <taxon>Bacteria</taxon>
        <taxon>Pseudomonadati</taxon>
        <taxon>Bacteroidota</taxon>
        <taxon>Flavobacteriia</taxon>
        <taxon>Flavobacteriales</taxon>
        <taxon>Flavobacteriaceae</taxon>
        <taxon>Aquimarina</taxon>
    </lineage>
</organism>
<dbReference type="PROSITE" id="PS50093">
    <property type="entry name" value="PKD"/>
    <property type="match status" value="1"/>
</dbReference>
<dbReference type="SUPFAM" id="SSF49299">
    <property type="entry name" value="PKD domain"/>
    <property type="match status" value="1"/>
</dbReference>
<dbReference type="InterPro" id="IPR000601">
    <property type="entry name" value="PKD_dom"/>
</dbReference>
<evidence type="ECO:0000313" key="4">
    <source>
        <dbReference type="Proteomes" id="UP000023541"/>
    </source>
</evidence>
<sequence length="975" mass="105184">MILCSFYSIAQDYTLKLTGNIQGQTSPRFHLGEAKIIIDGVDYRTYGPATIPITINTTNTIGDFNSFQLNATGIIGNFPLICEQRDIISNSSRDGMITSHSISTQACGVTNISASLIPNINSIFRLNGSGNLCIGSQLSLGATSGFPNVAYNWQYSTNGTDWIDFPSGFNHGRQVNATIEQIIGPTHENFLETDILFRVGGYNKGQFSGNTLTVRYSSCAPLITSLNYNPPKCTGDPVSVEVNFNRPLNTGETFSTISIIDVSNSSLILVQNTNQSTDVSGGTKYTFNNVNVLQEGDTYRVQYQMQVNGVLVAGFISSTETFTYNDKIPVTFNTDHTNPSCTVGQGPTNDGSIIINNVSNGTPPYFYEINGDNNWISFTGTSVSIPKSAGSYDIKVRDTNQCLGTSGGNSVVTEIIDPAASAIVITKIDEAPTTYNGASNGYANATITGGTPLSNGSYTFSWENSSGANVAGGSGVAQSGPDRYEINLPNLSADTYTLTVTDDKGCSTISDFVINEPPILEFITTEKNDVSCGDNDQTNNDGIIKANVQGGLPDYQYQVLFRNNTGTFEPFGSSVILGTAQEFVASGLSGGIYRVQVKDNLQDPGNTNPLLISGDIEIIQPTPFLIQNIVTTEALCIGQASGSITLDIIGGTGTYMISMAKDGDPGFNKVINNIPNNSTAFVINDLSQGVYTLTVQDQNGCDIINPILEKIISITDPSLQWNIDLGENTMLCKGQSHTVDATIGDPLATYRWESDNGFSANTPNVSLSESGVYTVVVTTGLGCLISSSIQITATQTSIAPEFVVPSDIFVDESFVIVDVSNPSPITVEWIIPDNAEIIESTREYAEIKFTETGSFDITLQTTNAIGCQESYTKNITIRERVFKEETEGKEKLKTYKIFPNPTRGNFAAELTFKEPISIDIKLFNVANNSVLYRHQDDGASEYNIPFNLEGSLSSGIYFLLLEIPGKTYVRKIVVE</sequence>
<evidence type="ECO:0000313" key="3">
    <source>
        <dbReference type="EMBL" id="EZH71326.1"/>
    </source>
</evidence>
<comment type="caution">
    <text evidence="3">The sequence shown here is derived from an EMBL/GenBank/DDBJ whole genome shotgun (WGS) entry which is preliminary data.</text>
</comment>
<dbReference type="InterPro" id="IPR025667">
    <property type="entry name" value="SprB_repeat"/>
</dbReference>
<keyword evidence="4" id="KW-1185">Reference proteome</keyword>
<dbReference type="STRING" id="1317122.ATO12_10770"/>
<dbReference type="eggNOG" id="COG3209">
    <property type="taxonomic scope" value="Bacteria"/>
</dbReference>
<dbReference type="Proteomes" id="UP000023541">
    <property type="component" value="Unassembled WGS sequence"/>
</dbReference>
<dbReference type="NCBIfam" id="TIGR04183">
    <property type="entry name" value="Por_Secre_tail"/>
    <property type="match status" value="1"/>
</dbReference>
<dbReference type="InterPro" id="IPR026444">
    <property type="entry name" value="Secre_tail"/>
</dbReference>
<evidence type="ECO:0000256" key="1">
    <source>
        <dbReference type="ARBA" id="ARBA00022729"/>
    </source>
</evidence>
<proteinExistence type="predicted"/>
<protein>
    <recommendedName>
        <fullName evidence="2">PKD domain-containing protein</fullName>
    </recommendedName>
</protein>
<dbReference type="Gene3D" id="2.60.40.10">
    <property type="entry name" value="Immunoglobulins"/>
    <property type="match status" value="2"/>
</dbReference>
<gene>
    <name evidence="3" type="ORF">ATO12_10770</name>
</gene>
<feature type="domain" description="PKD" evidence="2">
    <location>
        <begin position="797"/>
        <end position="877"/>
    </location>
</feature>
<dbReference type="InterPro" id="IPR013783">
    <property type="entry name" value="Ig-like_fold"/>
</dbReference>
<dbReference type="AlphaFoldDB" id="A0A023BMV3"/>
<dbReference type="Pfam" id="PF18962">
    <property type="entry name" value="Por_Secre_tail"/>
    <property type="match status" value="1"/>
</dbReference>
<dbReference type="EMBL" id="AQRA01000020">
    <property type="protein sequence ID" value="EZH71326.1"/>
    <property type="molecule type" value="Genomic_DNA"/>
</dbReference>
<accession>A0A023BMV3</accession>
<keyword evidence="1" id="KW-0732">Signal</keyword>
<evidence type="ECO:0000259" key="2">
    <source>
        <dbReference type="PROSITE" id="PS50093"/>
    </source>
</evidence>
<reference evidence="3 4" key="1">
    <citation type="submission" date="2014-04" db="EMBL/GenBank/DDBJ databases">
        <title>Aquimarina sp. 22II-S11-z7 Genome Sequencing.</title>
        <authorList>
            <person name="Lai Q."/>
        </authorList>
    </citation>
    <scope>NUCLEOTIDE SEQUENCE [LARGE SCALE GENOMIC DNA]</scope>
    <source>
        <strain evidence="3 4">22II-S11-z7</strain>
    </source>
</reference>
<dbReference type="InterPro" id="IPR035986">
    <property type="entry name" value="PKD_dom_sf"/>
</dbReference>
<name>A0A023BMV3_9FLAO</name>
<dbReference type="Pfam" id="PF13573">
    <property type="entry name" value="SprB"/>
    <property type="match status" value="1"/>
</dbReference>